<evidence type="ECO:0000313" key="2">
    <source>
        <dbReference type="Proteomes" id="UP000676506"/>
    </source>
</evidence>
<organism evidence="1 2">
    <name type="scientific">Chloracidobacterium validum</name>
    <dbReference type="NCBI Taxonomy" id="2821543"/>
    <lineage>
        <taxon>Bacteria</taxon>
        <taxon>Pseudomonadati</taxon>
        <taxon>Acidobacteriota</taxon>
        <taxon>Terriglobia</taxon>
        <taxon>Terriglobales</taxon>
        <taxon>Acidobacteriaceae</taxon>
        <taxon>Chloracidobacterium</taxon>
    </lineage>
</organism>
<reference evidence="1 2" key="1">
    <citation type="submission" date="2021-03" db="EMBL/GenBank/DDBJ databases">
        <title>Genomic and phenotypic characterization of Chloracidobacterium isolates provides evidence for multiple species.</title>
        <authorList>
            <person name="Saini M.K."/>
            <person name="Costas A.M.G."/>
            <person name="Tank M."/>
            <person name="Bryant D.A."/>
        </authorList>
    </citation>
    <scope>NUCLEOTIDE SEQUENCE [LARGE SCALE GENOMIC DNA]</scope>
    <source>
        <strain evidence="1 2">BV2-C</strain>
    </source>
</reference>
<evidence type="ECO:0000313" key="1">
    <source>
        <dbReference type="EMBL" id="QUW04733.1"/>
    </source>
</evidence>
<keyword evidence="2" id="KW-1185">Reference proteome</keyword>
<dbReference type="EMBL" id="CP072649">
    <property type="protein sequence ID" value="QUW04733.1"/>
    <property type="molecule type" value="Genomic_DNA"/>
</dbReference>
<dbReference type="Proteomes" id="UP000676506">
    <property type="component" value="Chromosome 2"/>
</dbReference>
<name>A0ABX8BCT2_9BACT</name>
<accession>A0ABX8BCT2</accession>
<proteinExistence type="predicted"/>
<protein>
    <submittedName>
        <fullName evidence="1">Uncharacterized protein</fullName>
    </submittedName>
</protein>
<gene>
    <name evidence="1" type="ORF">J8C06_11830</name>
</gene>
<sequence length="265" mass="29904">MSPMAQDRVLSDSEIVSTLRALRSEMLDLLAQVAGKGATMTRPSRRTMDFESYRRTFESYSTKIDDSYRRLAACYAQIDRIYRTNPNSPLYKQMVQTYLDAKGVFDNLKSTFGALEPPEQTVTEAVISNDRRLNERVSTSVRTAAAPPAPAQAAKEIIEADDSRFIGTFDAVEMFLLVRGDSACYVLFGWKDVVDDENGRSTEEYHLSVVRSETFPLTPVIRTMTPDQHLENALKLKIAVVEAQGEVLTDLKQFFVRTKSYTRAN</sequence>